<dbReference type="PANTHER" id="PTHR44154:SF1">
    <property type="entry name" value="QUINONE OXIDOREDUCTASE"/>
    <property type="match status" value="1"/>
</dbReference>
<dbReference type="InterPro" id="IPR002364">
    <property type="entry name" value="Quin_OxRdtase/zeta-crystal_CS"/>
</dbReference>
<evidence type="ECO:0000256" key="1">
    <source>
        <dbReference type="ARBA" id="ARBA00004496"/>
    </source>
</evidence>
<dbReference type="InterPro" id="IPR011032">
    <property type="entry name" value="GroES-like_sf"/>
</dbReference>
<dbReference type="RefSeq" id="WP_378288037.1">
    <property type="nucleotide sequence ID" value="NZ_JBHSON010000080.1"/>
</dbReference>
<organism evidence="8 9">
    <name type="scientific">Actinomadura rugatobispora</name>
    <dbReference type="NCBI Taxonomy" id="1994"/>
    <lineage>
        <taxon>Bacteria</taxon>
        <taxon>Bacillati</taxon>
        <taxon>Actinomycetota</taxon>
        <taxon>Actinomycetes</taxon>
        <taxon>Streptosporangiales</taxon>
        <taxon>Thermomonosporaceae</taxon>
        <taxon>Actinomadura</taxon>
    </lineage>
</organism>
<reference evidence="9" key="1">
    <citation type="journal article" date="2019" name="Int. J. Syst. Evol. Microbiol.">
        <title>The Global Catalogue of Microorganisms (GCM) 10K type strain sequencing project: providing services to taxonomists for standard genome sequencing and annotation.</title>
        <authorList>
            <consortium name="The Broad Institute Genomics Platform"/>
            <consortium name="The Broad Institute Genome Sequencing Center for Infectious Disease"/>
            <person name="Wu L."/>
            <person name="Ma J."/>
        </authorList>
    </citation>
    <scope>NUCLEOTIDE SEQUENCE [LARGE SCALE GENOMIC DNA]</scope>
    <source>
        <strain evidence="9">KCTC 42087</strain>
    </source>
</reference>
<dbReference type="InterPro" id="IPR010085">
    <property type="entry name" value="Crot_CoA_red"/>
</dbReference>
<accession>A0ABW1AD64</accession>
<dbReference type="InterPro" id="IPR036291">
    <property type="entry name" value="NAD(P)-bd_dom_sf"/>
</dbReference>
<dbReference type="PROSITE" id="PS01162">
    <property type="entry name" value="QOR_ZETA_CRYSTAL"/>
    <property type="match status" value="1"/>
</dbReference>
<comment type="caution">
    <text evidence="8">The sequence shown here is derived from an EMBL/GenBank/DDBJ whole genome shotgun (WGS) entry which is preliminary data.</text>
</comment>
<keyword evidence="8" id="KW-0560">Oxidoreductase</keyword>
<evidence type="ECO:0000256" key="6">
    <source>
        <dbReference type="ARBA" id="ARBA00022990"/>
    </source>
</evidence>
<sequence length="450" mass="48502">MNTLSDLAIAGAEPERIAQAPVPGEYLATYIRAEDVGLFGADADRDVRRSLHVGPVAMPELAPDEVLIAVMASSVNYNTVWSAMFEPVPTFRFLEQFAREGGWAARHDLPYQVVGSDAAGVIVRVGSGVRRWRVGDHVVVSPAYVDDQEAASHADGMLGAEQRAWGFETNFGGLAHYSVVRASQLIPKPSHLTWEEAACNTLCAGTAYRMLVSDRGARMKQGDVVLIWGAAGGLGAYAVQFVKNGGGTPIGIVGSEAKAEALRRLGCDVIVQRSEFGLAGDEGADPRHSVEIGRRLGKIIRRAVGEDPHIVFEHVGRATFGISMFVVRRGGAVVTCGSSTGYHHEFDNRYLWMKLKRVIGSHVANLQEQWESNRLFQQGRIVPTMAEVFPMAEVGEAARLVQTNRHTGKVAVLCLAPERGLGVTDPALRERIGADRLNPFAGLATSALVG</sequence>
<dbReference type="NCBIfam" id="TIGR01751">
    <property type="entry name" value="crot-CoA-red"/>
    <property type="match status" value="1"/>
</dbReference>
<comment type="subcellular location">
    <subcellularLocation>
        <location evidence="1">Cytoplasm</location>
    </subcellularLocation>
</comment>
<dbReference type="Gene3D" id="3.90.180.10">
    <property type="entry name" value="Medium-chain alcohol dehydrogenases, catalytic domain"/>
    <property type="match status" value="2"/>
</dbReference>
<dbReference type="InterPro" id="IPR013149">
    <property type="entry name" value="ADH-like_C"/>
</dbReference>
<keyword evidence="9" id="KW-1185">Reference proteome</keyword>
<dbReference type="SUPFAM" id="SSF51735">
    <property type="entry name" value="NAD(P)-binding Rossmann-fold domains"/>
    <property type="match status" value="1"/>
</dbReference>
<keyword evidence="3" id="KW-0963">Cytoplasm</keyword>
<dbReference type="Proteomes" id="UP001596074">
    <property type="component" value="Unassembled WGS sequence"/>
</dbReference>
<dbReference type="EMBL" id="JBHSON010000080">
    <property type="protein sequence ID" value="MFC5752075.1"/>
    <property type="molecule type" value="Genomic_DNA"/>
</dbReference>
<dbReference type="SMART" id="SM00829">
    <property type="entry name" value="PKS_ER"/>
    <property type="match status" value="1"/>
</dbReference>
<keyword evidence="5" id="KW-0694">RNA-binding</keyword>
<dbReference type="InterPro" id="IPR051603">
    <property type="entry name" value="Zinc-ADH_QOR/CCCR"/>
</dbReference>
<evidence type="ECO:0000256" key="4">
    <source>
        <dbReference type="ARBA" id="ARBA00022857"/>
    </source>
</evidence>
<evidence type="ECO:0000313" key="9">
    <source>
        <dbReference type="Proteomes" id="UP001596074"/>
    </source>
</evidence>
<evidence type="ECO:0000256" key="5">
    <source>
        <dbReference type="ARBA" id="ARBA00022884"/>
    </source>
</evidence>
<evidence type="ECO:0000259" key="7">
    <source>
        <dbReference type="SMART" id="SM00829"/>
    </source>
</evidence>
<dbReference type="EC" id="1.3.1.85" evidence="8"/>
<keyword evidence="4" id="KW-0521">NADP</keyword>
<dbReference type="Pfam" id="PF00107">
    <property type="entry name" value="ADH_zinc_N"/>
    <property type="match status" value="1"/>
</dbReference>
<protein>
    <submittedName>
        <fullName evidence="8">Crotonyl-CoA carboxylase/reductase</fullName>
        <ecNumber evidence="8">1.3.1.85</ecNumber>
    </submittedName>
</protein>
<dbReference type="GO" id="GO:0016491">
    <property type="term" value="F:oxidoreductase activity"/>
    <property type="evidence" value="ECO:0007669"/>
    <property type="project" value="UniProtKB-KW"/>
</dbReference>
<evidence type="ECO:0000256" key="2">
    <source>
        <dbReference type="ARBA" id="ARBA00011881"/>
    </source>
</evidence>
<proteinExistence type="predicted"/>
<dbReference type="InterPro" id="IPR013154">
    <property type="entry name" value="ADH-like_N"/>
</dbReference>
<evidence type="ECO:0000256" key="3">
    <source>
        <dbReference type="ARBA" id="ARBA00022490"/>
    </source>
</evidence>
<dbReference type="PANTHER" id="PTHR44154">
    <property type="entry name" value="QUINONE OXIDOREDUCTASE"/>
    <property type="match status" value="1"/>
</dbReference>
<dbReference type="Pfam" id="PF08240">
    <property type="entry name" value="ADH_N"/>
    <property type="match status" value="1"/>
</dbReference>
<dbReference type="InterPro" id="IPR020843">
    <property type="entry name" value="ER"/>
</dbReference>
<comment type="subunit">
    <text evidence="2">Homotetramer.</text>
</comment>
<keyword evidence="6" id="KW-0007">Acetylation</keyword>
<gene>
    <name evidence="8" type="primary">ccrA</name>
    <name evidence="8" type="ORF">ACFPZN_41250</name>
</gene>
<name>A0ABW1AD64_9ACTN</name>
<feature type="domain" description="Enoyl reductase (ER)" evidence="7">
    <location>
        <begin position="46"/>
        <end position="412"/>
    </location>
</feature>
<evidence type="ECO:0000313" key="8">
    <source>
        <dbReference type="EMBL" id="MFC5752075.1"/>
    </source>
</evidence>
<dbReference type="SUPFAM" id="SSF50129">
    <property type="entry name" value="GroES-like"/>
    <property type="match status" value="1"/>
</dbReference>